<dbReference type="SUPFAM" id="SSF56801">
    <property type="entry name" value="Acetyl-CoA synthetase-like"/>
    <property type="match status" value="1"/>
</dbReference>
<dbReference type="InterPro" id="IPR000873">
    <property type="entry name" value="AMP-dep_synth/lig_dom"/>
</dbReference>
<dbReference type="PROSITE" id="PS00455">
    <property type="entry name" value="AMP_BINDING"/>
    <property type="match status" value="1"/>
</dbReference>
<protein>
    <recommendedName>
        <fullName evidence="3">AMP-dependent synthetase/ligase domain-containing protein</fullName>
    </recommendedName>
</protein>
<dbReference type="GO" id="GO:0004467">
    <property type="term" value="F:long-chain fatty acid-CoA ligase activity"/>
    <property type="evidence" value="ECO:0007669"/>
    <property type="project" value="TreeGrafter"/>
</dbReference>
<dbReference type="GO" id="GO:0005783">
    <property type="term" value="C:endoplasmic reticulum"/>
    <property type="evidence" value="ECO:0007669"/>
    <property type="project" value="TreeGrafter"/>
</dbReference>
<dbReference type="KEGG" id="gtt:GUITHDRAFT_121866"/>
<dbReference type="GO" id="GO:0005524">
    <property type="term" value="F:ATP binding"/>
    <property type="evidence" value="ECO:0007669"/>
    <property type="project" value="UniProtKB-KW"/>
</dbReference>
<evidence type="ECO:0000313" key="4">
    <source>
        <dbReference type="EMBL" id="EKX31964.1"/>
    </source>
</evidence>
<evidence type="ECO:0000313" key="5">
    <source>
        <dbReference type="EnsemblProtists" id="EKX31964"/>
    </source>
</evidence>
<dbReference type="Pfam" id="PF00501">
    <property type="entry name" value="AMP-binding"/>
    <property type="match status" value="1"/>
</dbReference>
<evidence type="ECO:0000313" key="6">
    <source>
        <dbReference type="Proteomes" id="UP000011087"/>
    </source>
</evidence>
<proteinExistence type="predicted"/>
<dbReference type="RefSeq" id="XP_005818944.1">
    <property type="nucleotide sequence ID" value="XM_005818887.1"/>
</dbReference>
<keyword evidence="6" id="KW-1185">Reference proteome</keyword>
<reference evidence="5" key="3">
    <citation type="submission" date="2015-06" db="UniProtKB">
        <authorList>
            <consortium name="EnsemblProtists"/>
        </authorList>
    </citation>
    <scope>IDENTIFICATION</scope>
</reference>
<gene>
    <name evidence="4" type="ORF">GUITHDRAFT_121866</name>
</gene>
<dbReference type="STRING" id="905079.L1I7T4"/>
<feature type="domain" description="AMP-dependent synthetase/ligase" evidence="3">
    <location>
        <begin position="14"/>
        <end position="444"/>
    </location>
</feature>
<organism evidence="4">
    <name type="scientific">Guillardia theta (strain CCMP2712)</name>
    <name type="common">Cryptophyte</name>
    <dbReference type="NCBI Taxonomy" id="905079"/>
    <lineage>
        <taxon>Eukaryota</taxon>
        <taxon>Cryptophyceae</taxon>
        <taxon>Pyrenomonadales</taxon>
        <taxon>Geminigeraceae</taxon>
        <taxon>Guillardia</taxon>
    </lineage>
</organism>
<dbReference type="OMA" id="VPRVWQK"/>
<dbReference type="PANTHER" id="PTHR43272">
    <property type="entry name" value="LONG-CHAIN-FATTY-ACID--COA LIGASE"/>
    <property type="match status" value="1"/>
</dbReference>
<evidence type="ECO:0000256" key="2">
    <source>
        <dbReference type="ARBA" id="ARBA00022840"/>
    </source>
</evidence>
<dbReference type="HOGENOM" id="CLU_000022_45_4_1"/>
<reference evidence="6" key="2">
    <citation type="submission" date="2012-11" db="EMBL/GenBank/DDBJ databases">
        <authorList>
            <person name="Kuo A."/>
            <person name="Curtis B.A."/>
            <person name="Tanifuji G."/>
            <person name="Burki F."/>
            <person name="Gruber A."/>
            <person name="Irimia M."/>
            <person name="Maruyama S."/>
            <person name="Arias M.C."/>
            <person name="Ball S.G."/>
            <person name="Gile G.H."/>
            <person name="Hirakawa Y."/>
            <person name="Hopkins J.F."/>
            <person name="Rensing S.A."/>
            <person name="Schmutz J."/>
            <person name="Symeonidi A."/>
            <person name="Elias M."/>
            <person name="Eveleigh R.J."/>
            <person name="Herman E.K."/>
            <person name="Klute M.J."/>
            <person name="Nakayama T."/>
            <person name="Obornik M."/>
            <person name="Reyes-Prieto A."/>
            <person name="Armbrust E.V."/>
            <person name="Aves S.J."/>
            <person name="Beiko R.G."/>
            <person name="Coutinho P."/>
            <person name="Dacks J.B."/>
            <person name="Durnford D.G."/>
            <person name="Fast N.M."/>
            <person name="Green B.R."/>
            <person name="Grisdale C."/>
            <person name="Hempe F."/>
            <person name="Henrissat B."/>
            <person name="Hoppner M.P."/>
            <person name="Ishida K.-I."/>
            <person name="Kim E."/>
            <person name="Koreny L."/>
            <person name="Kroth P.G."/>
            <person name="Liu Y."/>
            <person name="Malik S.-B."/>
            <person name="Maier U.G."/>
            <person name="McRose D."/>
            <person name="Mock T."/>
            <person name="Neilson J.A."/>
            <person name="Onodera N.T."/>
            <person name="Poole A.M."/>
            <person name="Pritham E.J."/>
            <person name="Richards T.A."/>
            <person name="Rocap G."/>
            <person name="Roy S.W."/>
            <person name="Sarai C."/>
            <person name="Schaack S."/>
            <person name="Shirato S."/>
            <person name="Slamovits C.H."/>
            <person name="Spencer D.F."/>
            <person name="Suzuki S."/>
            <person name="Worden A.Z."/>
            <person name="Zauner S."/>
            <person name="Barry K."/>
            <person name="Bell C."/>
            <person name="Bharti A.K."/>
            <person name="Crow J.A."/>
            <person name="Grimwood J."/>
            <person name="Kramer R."/>
            <person name="Lindquist E."/>
            <person name="Lucas S."/>
            <person name="Salamov A."/>
            <person name="McFadden G.I."/>
            <person name="Lane C.E."/>
            <person name="Keeling P.J."/>
            <person name="Gray M.W."/>
            <person name="Grigoriev I.V."/>
            <person name="Archibald J.M."/>
        </authorList>
    </citation>
    <scope>NUCLEOTIDE SEQUENCE</scope>
    <source>
        <strain evidence="6">CCMP2712</strain>
    </source>
</reference>
<dbReference type="InterPro" id="IPR042099">
    <property type="entry name" value="ANL_N_sf"/>
</dbReference>
<keyword evidence="2" id="KW-0067">ATP-binding</keyword>
<dbReference type="PANTHER" id="PTHR43272:SF33">
    <property type="entry name" value="AMP-BINDING DOMAIN-CONTAINING PROTEIN-RELATED"/>
    <property type="match status" value="1"/>
</dbReference>
<sequence length="641" mass="70130">MCVLQETPGKRGPEGQPCVGIFSINRPENFKILYSIFSQRFIACPLYDTHGSNTIKFILDQSETTVVCAEASKMKVLLEGRGAALKYIVILDENLDDEEKSVLEKQAKDAKITLFTIKDLRESADKTPGETSDITPDDWAYIMYTSGTTGNPKGVCLTHKNILSAASGVMRQSPRYEGAGAAAATGAGAGAGAGAGDGDGDDGCIGDDGGDIYISYLPMAHSFEICIQICMVAVGASIGFFQGDIRLLVSSDLPLLKPTLMSGVPRVYGRVYDKVMQQVEEKGPVAKLLFDTAFANQAWCMEMGFRNPLWDLLVFNKIKEALGGRVRLMASGAAPLGTEVHKFMRTVFGVPICQGYGMTENAAAAVCQPPEYSATGNVGGPVPCTEVKLEDTEYYKTTDEYPKTAQEFEEQFGFKGEFDPSLAGKRMVRGEVCLRGNNVFLGYYKMEEETKEVLDKDGWLHTGDIGMWNEDGSLSIIDRKKNIFKLAQGEYVAPEVVESAISTCKWVSQVFVYGNSFENHLIAIIVPSEEVLSKHAEHCGWTADNGGKISLADIVAKPEVAKIMKKQIMDDIVASCKSNKLRGFEVPKAIDFEAQVNDMGYGFTIENDCLTPTMKLRRPQLEKRYAAMIKKLYDTIKAEAA</sequence>
<dbReference type="eggNOG" id="KOG1256">
    <property type="taxonomic scope" value="Eukaryota"/>
</dbReference>
<dbReference type="EMBL" id="JH993222">
    <property type="protein sequence ID" value="EKX31964.1"/>
    <property type="molecule type" value="Genomic_DNA"/>
</dbReference>
<accession>L1I7T4</accession>
<evidence type="ECO:0000259" key="3">
    <source>
        <dbReference type="Pfam" id="PF00501"/>
    </source>
</evidence>
<dbReference type="GO" id="GO:0016020">
    <property type="term" value="C:membrane"/>
    <property type="evidence" value="ECO:0007669"/>
    <property type="project" value="TreeGrafter"/>
</dbReference>
<dbReference type="Gene3D" id="3.40.50.12780">
    <property type="entry name" value="N-terminal domain of ligase-like"/>
    <property type="match status" value="1"/>
</dbReference>
<dbReference type="OrthoDB" id="1700726at2759"/>
<dbReference type="AlphaFoldDB" id="L1I7T4"/>
<dbReference type="GeneID" id="17288692"/>
<evidence type="ECO:0000256" key="1">
    <source>
        <dbReference type="ARBA" id="ARBA00022741"/>
    </source>
</evidence>
<dbReference type="Proteomes" id="UP000011087">
    <property type="component" value="Unassembled WGS sequence"/>
</dbReference>
<dbReference type="EnsemblProtists" id="EKX31964">
    <property type="protein sequence ID" value="EKX31964"/>
    <property type="gene ID" value="GUITHDRAFT_121866"/>
</dbReference>
<keyword evidence="1" id="KW-0547">Nucleotide-binding</keyword>
<dbReference type="PaxDb" id="55529-EKX31964"/>
<dbReference type="InterPro" id="IPR020845">
    <property type="entry name" value="AMP-binding_CS"/>
</dbReference>
<name>L1I7T4_GUITC</name>
<reference evidence="4 6" key="1">
    <citation type="journal article" date="2012" name="Nature">
        <title>Algal genomes reveal evolutionary mosaicism and the fate of nucleomorphs.</title>
        <authorList>
            <consortium name="DOE Joint Genome Institute"/>
            <person name="Curtis B.A."/>
            <person name="Tanifuji G."/>
            <person name="Burki F."/>
            <person name="Gruber A."/>
            <person name="Irimia M."/>
            <person name="Maruyama S."/>
            <person name="Arias M.C."/>
            <person name="Ball S.G."/>
            <person name="Gile G.H."/>
            <person name="Hirakawa Y."/>
            <person name="Hopkins J.F."/>
            <person name="Kuo A."/>
            <person name="Rensing S.A."/>
            <person name="Schmutz J."/>
            <person name="Symeonidi A."/>
            <person name="Elias M."/>
            <person name="Eveleigh R.J."/>
            <person name="Herman E.K."/>
            <person name="Klute M.J."/>
            <person name="Nakayama T."/>
            <person name="Obornik M."/>
            <person name="Reyes-Prieto A."/>
            <person name="Armbrust E.V."/>
            <person name="Aves S.J."/>
            <person name="Beiko R.G."/>
            <person name="Coutinho P."/>
            <person name="Dacks J.B."/>
            <person name="Durnford D.G."/>
            <person name="Fast N.M."/>
            <person name="Green B.R."/>
            <person name="Grisdale C.J."/>
            <person name="Hempel F."/>
            <person name="Henrissat B."/>
            <person name="Hoppner M.P."/>
            <person name="Ishida K."/>
            <person name="Kim E."/>
            <person name="Koreny L."/>
            <person name="Kroth P.G."/>
            <person name="Liu Y."/>
            <person name="Malik S.B."/>
            <person name="Maier U.G."/>
            <person name="McRose D."/>
            <person name="Mock T."/>
            <person name="Neilson J.A."/>
            <person name="Onodera N.T."/>
            <person name="Poole A.M."/>
            <person name="Pritham E.J."/>
            <person name="Richards T.A."/>
            <person name="Rocap G."/>
            <person name="Roy S.W."/>
            <person name="Sarai C."/>
            <person name="Schaack S."/>
            <person name="Shirato S."/>
            <person name="Slamovits C.H."/>
            <person name="Spencer D.F."/>
            <person name="Suzuki S."/>
            <person name="Worden A.Z."/>
            <person name="Zauner S."/>
            <person name="Barry K."/>
            <person name="Bell C."/>
            <person name="Bharti A.K."/>
            <person name="Crow J.A."/>
            <person name="Grimwood J."/>
            <person name="Kramer R."/>
            <person name="Lindquist E."/>
            <person name="Lucas S."/>
            <person name="Salamov A."/>
            <person name="McFadden G.I."/>
            <person name="Lane C.E."/>
            <person name="Keeling P.J."/>
            <person name="Gray M.W."/>
            <person name="Grigoriev I.V."/>
            <person name="Archibald J.M."/>
        </authorList>
    </citation>
    <scope>NUCLEOTIDE SEQUENCE</scope>
    <source>
        <strain evidence="4 6">CCMP2712</strain>
    </source>
</reference>